<dbReference type="Gene3D" id="3.40.50.720">
    <property type="entry name" value="NAD(P)-binding Rossmann-like Domain"/>
    <property type="match status" value="1"/>
</dbReference>
<organism evidence="5 6">
    <name type="scientific">Smittium culicis</name>
    <dbReference type="NCBI Taxonomy" id="133412"/>
    <lineage>
        <taxon>Eukaryota</taxon>
        <taxon>Fungi</taxon>
        <taxon>Fungi incertae sedis</taxon>
        <taxon>Zoopagomycota</taxon>
        <taxon>Kickxellomycotina</taxon>
        <taxon>Harpellomycetes</taxon>
        <taxon>Harpellales</taxon>
        <taxon>Legeriomycetaceae</taxon>
        <taxon>Smittium</taxon>
    </lineage>
</organism>
<dbReference type="PROSITE" id="PS00061">
    <property type="entry name" value="ADH_SHORT"/>
    <property type="match status" value="1"/>
</dbReference>
<dbReference type="InterPro" id="IPR020904">
    <property type="entry name" value="Sc_DH/Rdtase_CS"/>
</dbReference>
<dbReference type="AlphaFoldDB" id="A0A1R1Y051"/>
<dbReference type="PANTHER" id="PTHR42760:SF133">
    <property type="entry name" value="3-OXOACYL-[ACYL-CARRIER-PROTEIN] REDUCTASE"/>
    <property type="match status" value="1"/>
</dbReference>
<evidence type="ECO:0000313" key="5">
    <source>
        <dbReference type="EMBL" id="OMJ20321.1"/>
    </source>
</evidence>
<keyword evidence="2" id="KW-0521">NADP</keyword>
<dbReference type="GO" id="GO:0048038">
    <property type="term" value="F:quinone binding"/>
    <property type="evidence" value="ECO:0007669"/>
    <property type="project" value="TreeGrafter"/>
</dbReference>
<accession>A0A1R1Y051</accession>
<comment type="similarity">
    <text evidence="1 4">Belongs to the short-chain dehydrogenases/reductases (SDR) family.</text>
</comment>
<evidence type="ECO:0000256" key="4">
    <source>
        <dbReference type="RuleBase" id="RU000363"/>
    </source>
</evidence>
<evidence type="ECO:0000256" key="2">
    <source>
        <dbReference type="ARBA" id="ARBA00022857"/>
    </source>
</evidence>
<proteinExistence type="inferred from homology"/>
<reference evidence="5 6" key="1">
    <citation type="submission" date="2017-01" db="EMBL/GenBank/DDBJ databases">
        <authorList>
            <person name="Mah S.A."/>
            <person name="Swanson W.J."/>
            <person name="Moy G.W."/>
            <person name="Vacquier V.D."/>
        </authorList>
    </citation>
    <scope>NUCLEOTIDE SEQUENCE [LARGE SCALE GENOMIC DNA]</scope>
    <source>
        <strain evidence="5 6">GSMNP</strain>
    </source>
</reference>
<dbReference type="GO" id="GO:0006633">
    <property type="term" value="P:fatty acid biosynthetic process"/>
    <property type="evidence" value="ECO:0007669"/>
    <property type="project" value="TreeGrafter"/>
</dbReference>
<protein>
    <submittedName>
        <fullName evidence="5">Carbonyl reductase family member 4</fullName>
    </submittedName>
</protein>
<dbReference type="GO" id="GO:0016616">
    <property type="term" value="F:oxidoreductase activity, acting on the CH-OH group of donors, NAD or NADP as acceptor"/>
    <property type="evidence" value="ECO:0007669"/>
    <property type="project" value="TreeGrafter"/>
</dbReference>
<keyword evidence="3" id="KW-0560">Oxidoreductase</keyword>
<sequence length="201" mass="21563">MLSKTAIVTGGSGGIGRAICIELAKSGITVLPIGRNKNELDITIAEAKSQSSNLNHKSFTCDVSNANEISLLASQIKELIKNKEIPQMHYLINSAGINKDSLLIRSTESELVQMLSVNLFATINMCKQFTKSFFLRQKCGSIINISSIVGQHGNAGQTIYSASKAGVIGFSKSLAKELAPINVRVNTICPGYIETKMTGNL</sequence>
<dbReference type="OrthoDB" id="1669814at2759"/>
<dbReference type="PRINTS" id="PR00081">
    <property type="entry name" value="GDHRDH"/>
</dbReference>
<dbReference type="Pfam" id="PF00106">
    <property type="entry name" value="adh_short"/>
    <property type="match status" value="1"/>
</dbReference>
<evidence type="ECO:0000256" key="1">
    <source>
        <dbReference type="ARBA" id="ARBA00006484"/>
    </source>
</evidence>
<gene>
    <name evidence="5" type="ORF">AYI70_g4182</name>
</gene>
<evidence type="ECO:0000313" key="6">
    <source>
        <dbReference type="Proteomes" id="UP000187283"/>
    </source>
</evidence>
<dbReference type="PRINTS" id="PR00080">
    <property type="entry name" value="SDRFAMILY"/>
</dbReference>
<keyword evidence="6" id="KW-1185">Reference proteome</keyword>
<dbReference type="SUPFAM" id="SSF51735">
    <property type="entry name" value="NAD(P)-binding Rossmann-fold domains"/>
    <property type="match status" value="1"/>
</dbReference>
<name>A0A1R1Y051_9FUNG</name>
<dbReference type="EMBL" id="LSSN01001270">
    <property type="protein sequence ID" value="OMJ20321.1"/>
    <property type="molecule type" value="Genomic_DNA"/>
</dbReference>
<comment type="caution">
    <text evidence="5">The sequence shown here is derived from an EMBL/GenBank/DDBJ whole genome shotgun (WGS) entry which is preliminary data.</text>
</comment>
<dbReference type="STRING" id="133412.A0A1R1Y051"/>
<dbReference type="Proteomes" id="UP000187283">
    <property type="component" value="Unassembled WGS sequence"/>
</dbReference>
<dbReference type="InterPro" id="IPR036291">
    <property type="entry name" value="NAD(P)-bd_dom_sf"/>
</dbReference>
<dbReference type="PANTHER" id="PTHR42760">
    <property type="entry name" value="SHORT-CHAIN DEHYDROGENASES/REDUCTASES FAMILY MEMBER"/>
    <property type="match status" value="1"/>
</dbReference>
<dbReference type="InterPro" id="IPR002347">
    <property type="entry name" value="SDR_fam"/>
</dbReference>
<evidence type="ECO:0000256" key="3">
    <source>
        <dbReference type="ARBA" id="ARBA00023002"/>
    </source>
</evidence>